<evidence type="ECO:0000313" key="2">
    <source>
        <dbReference type="Proteomes" id="UP000265515"/>
    </source>
</evidence>
<protein>
    <submittedName>
        <fullName evidence="1">Uncharacterized protein</fullName>
    </submittedName>
</protein>
<comment type="caution">
    <text evidence="1">The sequence shown here is derived from an EMBL/GenBank/DDBJ whole genome shotgun (WGS) entry which is preliminary data.</text>
</comment>
<dbReference type="Proteomes" id="UP000265515">
    <property type="component" value="Unassembled WGS sequence"/>
</dbReference>
<dbReference type="EMBL" id="BFEA01000002">
    <property type="protein sequence ID" value="GBG58911.1"/>
    <property type="molecule type" value="Genomic_DNA"/>
</dbReference>
<name>A0A388JMB3_CHABU</name>
<proteinExistence type="predicted"/>
<reference evidence="1 2" key="1">
    <citation type="journal article" date="2018" name="Cell">
        <title>The Chara Genome: Secondary Complexity and Implications for Plant Terrestrialization.</title>
        <authorList>
            <person name="Nishiyama T."/>
            <person name="Sakayama H."/>
            <person name="Vries J.D."/>
            <person name="Buschmann H."/>
            <person name="Saint-Marcoux D."/>
            <person name="Ullrich K.K."/>
            <person name="Haas F.B."/>
            <person name="Vanderstraeten L."/>
            <person name="Becker D."/>
            <person name="Lang D."/>
            <person name="Vosolsobe S."/>
            <person name="Rombauts S."/>
            <person name="Wilhelmsson P.K.I."/>
            <person name="Janitza P."/>
            <person name="Kern R."/>
            <person name="Heyl A."/>
            <person name="Rumpler F."/>
            <person name="Villalobos L.I.A.C."/>
            <person name="Clay J.M."/>
            <person name="Skokan R."/>
            <person name="Toyoda A."/>
            <person name="Suzuki Y."/>
            <person name="Kagoshima H."/>
            <person name="Schijlen E."/>
            <person name="Tajeshwar N."/>
            <person name="Catarino B."/>
            <person name="Hetherington A.J."/>
            <person name="Saltykova A."/>
            <person name="Bonnot C."/>
            <person name="Breuninger H."/>
            <person name="Symeonidi A."/>
            <person name="Radhakrishnan G.V."/>
            <person name="Van Nieuwerburgh F."/>
            <person name="Deforce D."/>
            <person name="Chang C."/>
            <person name="Karol K.G."/>
            <person name="Hedrich R."/>
            <person name="Ulvskov P."/>
            <person name="Glockner G."/>
            <person name="Delwiche C.F."/>
            <person name="Petrasek J."/>
            <person name="Van de Peer Y."/>
            <person name="Friml J."/>
            <person name="Beilby M."/>
            <person name="Dolan L."/>
            <person name="Kohara Y."/>
            <person name="Sugano S."/>
            <person name="Fujiyama A."/>
            <person name="Delaux P.-M."/>
            <person name="Quint M."/>
            <person name="TheiBen G."/>
            <person name="Hagemann M."/>
            <person name="Harholt J."/>
            <person name="Dunand C."/>
            <person name="Zachgo S."/>
            <person name="Langdale J."/>
            <person name="Maumus F."/>
            <person name="Straeten D.V.D."/>
            <person name="Gould S.B."/>
            <person name="Rensing S.A."/>
        </authorList>
    </citation>
    <scope>NUCLEOTIDE SEQUENCE [LARGE SCALE GENOMIC DNA]</scope>
    <source>
        <strain evidence="1 2">S276</strain>
    </source>
</reference>
<sequence>MLKVRLEGRAIDKDIIELNDNTDFEEVAKDVVHGGLECGRGIRESEGHHKELVVSKARTECGLVGVLADADMVEATAEVNFVEVVVDEGGGVDDVLEPSGEGGGRGGRGDRCRYGGGGWGKGGEGRGCGGDDLDGGGVTFYGGHPSRDGGNGCFDVVHG</sequence>
<dbReference type="Gramene" id="GBG58911">
    <property type="protein sequence ID" value="GBG58911"/>
    <property type="gene ID" value="CBR_g24262"/>
</dbReference>
<accession>A0A388JMB3</accession>
<keyword evidence="2" id="KW-1185">Reference proteome</keyword>
<organism evidence="1 2">
    <name type="scientific">Chara braunii</name>
    <name type="common">Braun's stonewort</name>
    <dbReference type="NCBI Taxonomy" id="69332"/>
    <lineage>
        <taxon>Eukaryota</taxon>
        <taxon>Viridiplantae</taxon>
        <taxon>Streptophyta</taxon>
        <taxon>Charophyceae</taxon>
        <taxon>Charales</taxon>
        <taxon>Characeae</taxon>
        <taxon>Chara</taxon>
    </lineage>
</organism>
<gene>
    <name evidence="1" type="ORF">CBR_g24262</name>
</gene>
<evidence type="ECO:0000313" key="1">
    <source>
        <dbReference type="EMBL" id="GBG58911.1"/>
    </source>
</evidence>
<dbReference type="AlphaFoldDB" id="A0A388JMB3"/>